<dbReference type="EMBL" id="LR215729">
    <property type="protein sequence ID" value="VEV96757.1"/>
    <property type="molecule type" value="Genomic_DNA"/>
</dbReference>
<dbReference type="PRINTS" id="PR00039">
    <property type="entry name" value="HTHLYSR"/>
</dbReference>
<proteinExistence type="inferred from homology"/>
<dbReference type="GO" id="GO:0032993">
    <property type="term" value="C:protein-DNA complex"/>
    <property type="evidence" value="ECO:0007669"/>
    <property type="project" value="TreeGrafter"/>
</dbReference>
<evidence type="ECO:0000256" key="1">
    <source>
        <dbReference type="ARBA" id="ARBA00009437"/>
    </source>
</evidence>
<evidence type="ECO:0000256" key="4">
    <source>
        <dbReference type="ARBA" id="ARBA00023163"/>
    </source>
</evidence>
<dbReference type="Pfam" id="PF00126">
    <property type="entry name" value="HTH_1"/>
    <property type="match status" value="1"/>
</dbReference>
<sequence length="307" mass="34100">MRIDLRHLRAFEAVAEELHFRRAAERLNLAQPALSRTIQQLEDTVGEVLLLRSNRRVELTEAGRVFLAGSRTIFEQLANTVEQARKAGAGQIGQLRIGYTDFAVSGKLPSILDGFHRRHPEIKAELIFGSTQHQLEHLKEGAIEFAFITGPLSEPNIDSLEVQSDRFVAALSERHPLAGRSQIALSELAKEPFILGGMSHWSFYRRHLDALCIKAGFLPQVAQEAFNSEGIFGFVAANIGVTIHLETASNYNRKGVVLIPLQDVDTRISTLAAWINTDITPVQEKFIEYLRQYSAAAQLDVPPPVGS</sequence>
<dbReference type="FunFam" id="1.10.10.10:FF:000001">
    <property type="entry name" value="LysR family transcriptional regulator"/>
    <property type="match status" value="1"/>
</dbReference>
<gene>
    <name evidence="6" type="ORF">PMYSY11_1711</name>
</gene>
<dbReference type="Gene3D" id="3.40.190.10">
    <property type="entry name" value="Periplasmic binding protein-like II"/>
    <property type="match status" value="2"/>
</dbReference>
<dbReference type="GO" id="GO:0003677">
    <property type="term" value="F:DNA binding"/>
    <property type="evidence" value="ECO:0007669"/>
    <property type="project" value="UniProtKB-KW"/>
</dbReference>
<dbReference type="RefSeq" id="WP_150548039.1">
    <property type="nucleotide sequence ID" value="NZ_LR215729.2"/>
</dbReference>
<evidence type="ECO:0000256" key="2">
    <source>
        <dbReference type="ARBA" id="ARBA00023015"/>
    </source>
</evidence>
<evidence type="ECO:0000313" key="6">
    <source>
        <dbReference type="EMBL" id="VEV96757.1"/>
    </source>
</evidence>
<dbReference type="PANTHER" id="PTHR30346:SF17">
    <property type="entry name" value="LYSR FAMILY TRANSCRIPTIONAL REGULATOR"/>
    <property type="match status" value="1"/>
</dbReference>
<keyword evidence="2" id="KW-0805">Transcription regulation</keyword>
<dbReference type="PANTHER" id="PTHR30346">
    <property type="entry name" value="TRANSCRIPTIONAL DUAL REGULATOR HCAR-RELATED"/>
    <property type="match status" value="1"/>
</dbReference>
<dbReference type="InterPro" id="IPR036390">
    <property type="entry name" value="WH_DNA-bd_sf"/>
</dbReference>
<keyword evidence="4" id="KW-0804">Transcription</keyword>
<reference evidence="6" key="1">
    <citation type="submission" date="2019-02" db="EMBL/GenBank/DDBJ databases">
        <authorList>
            <consortium name="Genoscope - CEA"/>
            <person name="William W."/>
        </authorList>
    </citation>
    <scope>NUCLEOTIDE SEQUENCE [LARGE SCALE GENOMIC DNA]</scope>
    <source>
        <strain evidence="6">YSy11</strain>
    </source>
</reference>
<dbReference type="InterPro" id="IPR036388">
    <property type="entry name" value="WH-like_DNA-bd_sf"/>
</dbReference>
<feature type="domain" description="HTH lysR-type" evidence="5">
    <location>
        <begin position="3"/>
        <end position="60"/>
    </location>
</feature>
<comment type="similarity">
    <text evidence="1">Belongs to the LysR transcriptional regulatory family.</text>
</comment>
<dbReference type="CDD" id="cd08414">
    <property type="entry name" value="PBP2_LTTR_aromatics_like"/>
    <property type="match status" value="1"/>
</dbReference>
<organism evidence="6">
    <name type="scientific">Pseudomonas marincola</name>
    <dbReference type="NCBI Taxonomy" id="437900"/>
    <lineage>
        <taxon>Bacteria</taxon>
        <taxon>Pseudomonadati</taxon>
        <taxon>Pseudomonadota</taxon>
        <taxon>Gammaproteobacteria</taxon>
        <taxon>Pseudomonadales</taxon>
        <taxon>Pseudomonadaceae</taxon>
        <taxon>Pseudomonas</taxon>
    </lineage>
</organism>
<name>A0A653E252_9PSED</name>
<dbReference type="PROSITE" id="PS50931">
    <property type="entry name" value="HTH_LYSR"/>
    <property type="match status" value="1"/>
</dbReference>
<dbReference type="InterPro" id="IPR000847">
    <property type="entry name" value="LysR_HTH_N"/>
</dbReference>
<keyword evidence="3" id="KW-0238">DNA-binding</keyword>
<dbReference type="SUPFAM" id="SSF46785">
    <property type="entry name" value="Winged helix' DNA-binding domain"/>
    <property type="match status" value="1"/>
</dbReference>
<protein>
    <submittedName>
        <fullName evidence="6">Transcriptional regulator</fullName>
    </submittedName>
</protein>
<evidence type="ECO:0000259" key="5">
    <source>
        <dbReference type="PROSITE" id="PS50931"/>
    </source>
</evidence>
<evidence type="ECO:0000256" key="3">
    <source>
        <dbReference type="ARBA" id="ARBA00023125"/>
    </source>
</evidence>
<dbReference type="Gene3D" id="1.10.10.10">
    <property type="entry name" value="Winged helix-like DNA-binding domain superfamily/Winged helix DNA-binding domain"/>
    <property type="match status" value="1"/>
</dbReference>
<dbReference type="Pfam" id="PF03466">
    <property type="entry name" value="LysR_substrate"/>
    <property type="match status" value="1"/>
</dbReference>
<dbReference type="SUPFAM" id="SSF53850">
    <property type="entry name" value="Periplasmic binding protein-like II"/>
    <property type="match status" value="1"/>
</dbReference>
<accession>A0A653E252</accession>
<dbReference type="AlphaFoldDB" id="A0A653E252"/>
<dbReference type="GO" id="GO:0003700">
    <property type="term" value="F:DNA-binding transcription factor activity"/>
    <property type="evidence" value="ECO:0007669"/>
    <property type="project" value="InterPro"/>
</dbReference>
<dbReference type="InterPro" id="IPR005119">
    <property type="entry name" value="LysR_subst-bd"/>
</dbReference>